<keyword evidence="5" id="KW-1185">Reference proteome</keyword>
<dbReference type="KEGG" id="manr:MPAN_010710"/>
<dbReference type="AlphaFoldDB" id="A0A7U9XWK0"/>
<dbReference type="InterPro" id="IPR014710">
    <property type="entry name" value="RmlC-like_jellyroll"/>
</dbReference>
<dbReference type="EMBL" id="AP024412">
    <property type="protein sequence ID" value="BCR36178.1"/>
    <property type="molecule type" value="Genomic_DNA"/>
</dbReference>
<dbReference type="GO" id="GO:0004476">
    <property type="term" value="F:mannose-6-phosphate isomerase activity"/>
    <property type="evidence" value="ECO:0007669"/>
    <property type="project" value="InterPro"/>
</dbReference>
<evidence type="ECO:0000313" key="4">
    <source>
        <dbReference type="EMBL" id="BCR36178.1"/>
    </source>
</evidence>
<dbReference type="Gene3D" id="2.60.120.10">
    <property type="entry name" value="Jelly Rolls"/>
    <property type="match status" value="1"/>
</dbReference>
<reference evidence="4" key="1">
    <citation type="submission" date="2021-01" db="EMBL/GenBank/DDBJ databases">
        <title>Draft genome sequence of Acholeplasmataceae bacterium strain Mahy22.</title>
        <authorList>
            <person name="Watanabe M."/>
            <person name="Kojima H."/>
            <person name="Fukui M."/>
        </authorList>
    </citation>
    <scope>NUCLEOTIDE SEQUENCE</scope>
    <source>
        <strain evidence="4">Mahy22</strain>
    </source>
</reference>
<dbReference type="PANTHER" id="PTHR42742">
    <property type="entry name" value="TRANSCRIPTIONAL REPRESSOR MPRA"/>
    <property type="match status" value="1"/>
</dbReference>
<protein>
    <recommendedName>
        <fullName evidence="3">Phosphomannose isomerase type I catalytic domain-containing protein</fullName>
    </recommendedName>
</protein>
<dbReference type="InterPro" id="IPR051804">
    <property type="entry name" value="Carb_Metab_Reg_Kinase/Isom"/>
</dbReference>
<feature type="domain" description="Phosphomannose isomerase type I catalytic" evidence="3">
    <location>
        <begin position="5"/>
        <end position="102"/>
    </location>
</feature>
<name>A0A7U9XWK0_9MOLU</name>
<dbReference type="GO" id="GO:0008270">
    <property type="term" value="F:zinc ion binding"/>
    <property type="evidence" value="ECO:0007669"/>
    <property type="project" value="InterPro"/>
</dbReference>
<gene>
    <name evidence="4" type="ORF">MPAN_010710</name>
</gene>
<keyword evidence="2" id="KW-0862">Zinc</keyword>
<dbReference type="RefSeq" id="WP_231756740.1">
    <property type="nucleotide sequence ID" value="NZ_AP024412.1"/>
</dbReference>
<proteinExistence type="predicted"/>
<dbReference type="SUPFAM" id="SSF51182">
    <property type="entry name" value="RmlC-like cupins"/>
    <property type="match status" value="1"/>
</dbReference>
<dbReference type="CDD" id="cd07010">
    <property type="entry name" value="cupin_PMI_type_I_N_bac"/>
    <property type="match status" value="1"/>
</dbReference>
<evidence type="ECO:0000256" key="2">
    <source>
        <dbReference type="ARBA" id="ARBA00022833"/>
    </source>
</evidence>
<evidence type="ECO:0000259" key="3">
    <source>
        <dbReference type="Pfam" id="PF20511"/>
    </source>
</evidence>
<sequence>MAIIFLEPVFKERIWGGKRIKDVFNYDIQKDKIGECWAISGHDNGSSMVISGNYKGLNLKELYDKHKKELFNDDPSAKFPLLIKILDADDDLSVQVHPDDAFALSHENEFGKTECWYVIDAKKDAKIIDGHLATSKTEFIQKIKDNDLSLWHYRSIKKDDFIYSF</sequence>
<accession>A0A7U9XWK0</accession>
<dbReference type="Pfam" id="PF20511">
    <property type="entry name" value="PMI_typeI_cat"/>
    <property type="match status" value="1"/>
</dbReference>
<dbReference type="Proteomes" id="UP000620133">
    <property type="component" value="Chromosome"/>
</dbReference>
<keyword evidence="1" id="KW-0479">Metal-binding</keyword>
<dbReference type="InterPro" id="IPR011051">
    <property type="entry name" value="RmlC_Cupin_sf"/>
</dbReference>
<dbReference type="InterPro" id="IPR046457">
    <property type="entry name" value="PMI_typeI_cat"/>
</dbReference>
<organism evidence="4 5">
    <name type="scientific">Mariniplasma anaerobium</name>
    <dbReference type="NCBI Taxonomy" id="2735436"/>
    <lineage>
        <taxon>Bacteria</taxon>
        <taxon>Bacillati</taxon>
        <taxon>Mycoplasmatota</taxon>
        <taxon>Mollicutes</taxon>
        <taxon>Acholeplasmatales</taxon>
        <taxon>Acholeplasmataceae</taxon>
        <taxon>Mariniplasma</taxon>
    </lineage>
</organism>
<dbReference type="PANTHER" id="PTHR42742:SF3">
    <property type="entry name" value="FRUCTOKINASE"/>
    <property type="match status" value="1"/>
</dbReference>
<evidence type="ECO:0000313" key="5">
    <source>
        <dbReference type="Proteomes" id="UP000620133"/>
    </source>
</evidence>
<evidence type="ECO:0000256" key="1">
    <source>
        <dbReference type="ARBA" id="ARBA00022723"/>
    </source>
</evidence>